<proteinExistence type="predicted"/>
<dbReference type="InterPro" id="IPR011042">
    <property type="entry name" value="6-blade_b-propeller_TolB-like"/>
</dbReference>
<dbReference type="Gene3D" id="1.10.760.10">
    <property type="entry name" value="Cytochrome c-like domain"/>
    <property type="match status" value="1"/>
</dbReference>
<dbReference type="InterPro" id="IPR013428">
    <property type="entry name" value="Membrane-bound_put_N"/>
</dbReference>
<dbReference type="Gene3D" id="1.25.10.10">
    <property type="entry name" value="Leucine-rich Repeat Variant"/>
    <property type="match status" value="1"/>
</dbReference>
<dbReference type="Proteomes" id="UP000198670">
    <property type="component" value="Unassembled WGS sequence"/>
</dbReference>
<dbReference type="PROSITE" id="PS51007">
    <property type="entry name" value="CYTC"/>
    <property type="match status" value="1"/>
</dbReference>
<keyword evidence="2 4" id="KW-0479">Metal-binding</keyword>
<dbReference type="PANTHER" id="PTHR33546">
    <property type="entry name" value="LARGE, MULTIFUNCTIONAL SECRETED PROTEIN-RELATED"/>
    <property type="match status" value="1"/>
</dbReference>
<evidence type="ECO:0000313" key="7">
    <source>
        <dbReference type="EMBL" id="SFJ52063.1"/>
    </source>
</evidence>
<keyword evidence="1 4" id="KW-0349">Heme</keyword>
<dbReference type="NCBIfam" id="TIGR02603">
    <property type="entry name" value="CxxCH_TIGR02603"/>
    <property type="match status" value="1"/>
</dbReference>
<dbReference type="InterPro" id="IPR009056">
    <property type="entry name" value="Cyt_c-like_dom"/>
</dbReference>
<dbReference type="NCBIfam" id="TIGR02604">
    <property type="entry name" value="Piru_Ver_Nterm"/>
    <property type="match status" value="1"/>
</dbReference>
<dbReference type="PANTHER" id="PTHR33546:SF1">
    <property type="entry name" value="LARGE, MULTIFUNCTIONAL SECRETED PROTEIN"/>
    <property type="match status" value="1"/>
</dbReference>
<evidence type="ECO:0000256" key="1">
    <source>
        <dbReference type="ARBA" id="ARBA00022617"/>
    </source>
</evidence>
<organism evidence="7 8">
    <name type="scientific">Parapedobacter indicus</name>
    <dbReference type="NCBI Taxonomy" id="1477437"/>
    <lineage>
        <taxon>Bacteria</taxon>
        <taxon>Pseudomonadati</taxon>
        <taxon>Bacteroidota</taxon>
        <taxon>Sphingobacteriia</taxon>
        <taxon>Sphingobacteriales</taxon>
        <taxon>Sphingobacteriaceae</taxon>
        <taxon>Parapedobacter</taxon>
    </lineage>
</organism>
<dbReference type="SUPFAM" id="SSF50952">
    <property type="entry name" value="Soluble quinoprotein glucose dehydrogenase"/>
    <property type="match status" value="1"/>
</dbReference>
<feature type="chain" id="PRO_5011756379" evidence="5">
    <location>
        <begin position="23"/>
        <end position="1010"/>
    </location>
</feature>
<name>A0A1I3RZQ2_9SPHI</name>
<gene>
    <name evidence="7" type="ORF">SAMN05444682_110203</name>
</gene>
<accession>A0A1I3RZQ2</accession>
<dbReference type="SUPFAM" id="SSF48371">
    <property type="entry name" value="ARM repeat"/>
    <property type="match status" value="1"/>
</dbReference>
<dbReference type="AlphaFoldDB" id="A0A1I3RZQ2"/>
<dbReference type="Pfam" id="PF23500">
    <property type="entry name" value="DUF7133"/>
    <property type="match status" value="1"/>
</dbReference>
<evidence type="ECO:0000259" key="6">
    <source>
        <dbReference type="PROSITE" id="PS51007"/>
    </source>
</evidence>
<evidence type="ECO:0000256" key="5">
    <source>
        <dbReference type="SAM" id="SignalP"/>
    </source>
</evidence>
<evidence type="ECO:0000313" key="8">
    <source>
        <dbReference type="Proteomes" id="UP000198670"/>
    </source>
</evidence>
<dbReference type="STRING" id="1477437.SAMN05444682_110203"/>
<dbReference type="OrthoDB" id="9808161at2"/>
<dbReference type="GO" id="GO:0020037">
    <property type="term" value="F:heme binding"/>
    <property type="evidence" value="ECO:0007669"/>
    <property type="project" value="InterPro"/>
</dbReference>
<dbReference type="EMBL" id="FOQO01000010">
    <property type="protein sequence ID" value="SFJ52063.1"/>
    <property type="molecule type" value="Genomic_DNA"/>
</dbReference>
<feature type="signal peptide" evidence="5">
    <location>
        <begin position="1"/>
        <end position="22"/>
    </location>
</feature>
<dbReference type="InterPro" id="IPR011041">
    <property type="entry name" value="Quinoprot_gluc/sorb_DH_b-prop"/>
</dbReference>
<keyword evidence="3 4" id="KW-0408">Iron</keyword>
<dbReference type="InterPro" id="IPR055557">
    <property type="entry name" value="DUF7133"/>
</dbReference>
<dbReference type="Pfam" id="PF00034">
    <property type="entry name" value="Cytochrom_C"/>
    <property type="match status" value="1"/>
</dbReference>
<dbReference type="InterPro" id="IPR016024">
    <property type="entry name" value="ARM-type_fold"/>
</dbReference>
<reference evidence="7 8" key="1">
    <citation type="submission" date="2016-10" db="EMBL/GenBank/DDBJ databases">
        <authorList>
            <person name="de Groot N.N."/>
        </authorList>
    </citation>
    <scope>NUCLEOTIDE SEQUENCE [LARGE SCALE GENOMIC DNA]</scope>
    <source>
        <strain evidence="7 8">RK1</strain>
    </source>
</reference>
<evidence type="ECO:0000256" key="2">
    <source>
        <dbReference type="ARBA" id="ARBA00022723"/>
    </source>
</evidence>
<dbReference type="InterPro" id="IPR036909">
    <property type="entry name" value="Cyt_c-like_dom_sf"/>
</dbReference>
<dbReference type="SUPFAM" id="SSF46626">
    <property type="entry name" value="Cytochrome c"/>
    <property type="match status" value="1"/>
</dbReference>
<dbReference type="GO" id="GO:0009055">
    <property type="term" value="F:electron transfer activity"/>
    <property type="evidence" value="ECO:0007669"/>
    <property type="project" value="InterPro"/>
</dbReference>
<evidence type="ECO:0000256" key="3">
    <source>
        <dbReference type="ARBA" id="ARBA00023004"/>
    </source>
</evidence>
<sequence length="1010" mass="110958">MKILSKNAVLALQLAFLLTLWACQQPTADYDTLTEDEKRLPENAVLGLEAASGLQVKLMASEPQLVNPTNIEVDDRGRVWVTEAYNYRPALNGNPTTDAGDRILIFEDTDHNGTLDKQTVFYQGPEINAPLGICVLGNRVIVSQSPYVWDFYDDDGDGKADRKEILFQGTGGEQHDHGVHAFVFGPDGKLYFNFGNECHTLQDREGNVVRDQDGDEITNKKYRQGMVFRCDIDGTNVEVLGHNFRNPYELAVDSYGTIWQSDNDDDGNRGVRINYVMEYGNYGYTDELTGAGWRKERVNLEDSIPLQHWHLNDPGVIPNLLQTGAGSPTGIVVYEGAALPAVYRNQLIHADAGPNVIRSYAIEKEGAGYHAELTELLRGKDRWFRPSDVCIAPDGSLILADWYDPGVGGHQAGDQTRGRIYRVAPSVSEYQVPAQDYSTIEGSIAALQSPNLAVRYKAWTSLVHRGKEAIPALEKLFHSQGNDRMRARALWLLTKIDSGDRYLLEGRNDDNPDIRIVAIRAARQAGVDLVSFLMPLVEDSDMQVKRECALALRHVTDSRAAALWAKLAGQHEGRDRWYLEALGIGAAGQWDSFFDAFLQGNEQPMNTPGGRDVIWRSRTEAAIPILTRLAVDNRETLESRLRYFRTFDFMPERSRSDALFAMLTDQSVHGALSVNGVLFHMLDPEKVLHSAPARRALHAVLDSLAGKAAYLSLVDRYDLVSEIPALSQMITASASPEREKALGLLFRFGATEQIKAALVAVPDSLVVATGTIGTENAVDLLKDLLLSPASPAKVKMLSAAALGRTERGEEAVLALLQSGAVREELIPELVEGLQNTPRVDRYTEARRFLPDSEEASTGIEREKGAALTSEELLAASGDPEKGSTLFQTHCALCHEVNGKGHDFGPKLSQIGAKLPKTALLDAIVDPTAGISFGYETSSITLKDGSELMGIVSSRTETEVEVRFVGGVSRKLMAKDIASVENKKVSLMPPLAKAMSKGDLIDLIEYLASLK</sequence>
<dbReference type="Gene3D" id="2.120.10.30">
    <property type="entry name" value="TolB, C-terminal domain"/>
    <property type="match status" value="1"/>
</dbReference>
<feature type="domain" description="Cytochrome c" evidence="6">
    <location>
        <begin position="877"/>
        <end position="1010"/>
    </location>
</feature>
<keyword evidence="5" id="KW-0732">Signal</keyword>
<evidence type="ECO:0000256" key="4">
    <source>
        <dbReference type="PROSITE-ProRule" id="PRU00433"/>
    </source>
</evidence>
<dbReference type="InterPro" id="IPR011989">
    <property type="entry name" value="ARM-like"/>
</dbReference>
<dbReference type="InterPro" id="IPR013427">
    <property type="entry name" value="Haem-bd_dom_put"/>
</dbReference>
<dbReference type="RefSeq" id="WP_090629819.1">
    <property type="nucleotide sequence ID" value="NZ_FOQO01000010.1"/>
</dbReference>
<protein>
    <submittedName>
        <fullName evidence="7">Putative membrane-bound dehydrogenase domain-containing protein</fullName>
    </submittedName>
</protein>
<keyword evidence="8" id="KW-1185">Reference proteome</keyword>
<dbReference type="GO" id="GO:0046872">
    <property type="term" value="F:metal ion binding"/>
    <property type="evidence" value="ECO:0007669"/>
    <property type="project" value="UniProtKB-KW"/>
</dbReference>